<keyword evidence="2" id="KW-0813">Transport</keyword>
<keyword evidence="4" id="KW-0547">Nucleotide-binding</keyword>
<feature type="domain" description="ABC transporter" evidence="9">
    <location>
        <begin position="217"/>
        <end position="456"/>
    </location>
</feature>
<dbReference type="EMBL" id="JAFCIX010000572">
    <property type="protein sequence ID" value="KAH6586654.1"/>
    <property type="molecule type" value="Genomic_DNA"/>
</dbReference>
<feature type="transmembrane region" description="Helical" evidence="8">
    <location>
        <begin position="701"/>
        <end position="718"/>
    </location>
</feature>
<dbReference type="InterPro" id="IPR027417">
    <property type="entry name" value="P-loop_NTPase"/>
</dbReference>
<dbReference type="CDD" id="cd03213">
    <property type="entry name" value="ABCG_EPDR"/>
    <property type="match status" value="1"/>
</dbReference>
<dbReference type="InterPro" id="IPR050352">
    <property type="entry name" value="ABCG_transporters"/>
</dbReference>
<organism evidence="10 11">
    <name type="scientific">Batrachochytrium salamandrivorans</name>
    <dbReference type="NCBI Taxonomy" id="1357716"/>
    <lineage>
        <taxon>Eukaryota</taxon>
        <taxon>Fungi</taxon>
        <taxon>Fungi incertae sedis</taxon>
        <taxon>Chytridiomycota</taxon>
        <taxon>Chytridiomycota incertae sedis</taxon>
        <taxon>Chytridiomycetes</taxon>
        <taxon>Rhizophydiales</taxon>
        <taxon>Rhizophydiales incertae sedis</taxon>
        <taxon>Batrachochytrium</taxon>
    </lineage>
</organism>
<dbReference type="Proteomes" id="UP001648503">
    <property type="component" value="Unassembled WGS sequence"/>
</dbReference>
<keyword evidence="11" id="KW-1185">Reference proteome</keyword>
<evidence type="ECO:0000259" key="9">
    <source>
        <dbReference type="PROSITE" id="PS50893"/>
    </source>
</evidence>
<dbReference type="InterPro" id="IPR017871">
    <property type="entry name" value="ABC_transporter-like_CS"/>
</dbReference>
<dbReference type="SMART" id="SM00382">
    <property type="entry name" value="AAA"/>
    <property type="match status" value="1"/>
</dbReference>
<dbReference type="PANTHER" id="PTHR48041">
    <property type="entry name" value="ABC TRANSPORTER G FAMILY MEMBER 28"/>
    <property type="match status" value="1"/>
</dbReference>
<comment type="caution">
    <text evidence="10">The sequence shown here is derived from an EMBL/GenBank/DDBJ whole genome shotgun (WGS) entry which is preliminary data.</text>
</comment>
<feature type="transmembrane region" description="Helical" evidence="8">
    <location>
        <begin position="675"/>
        <end position="694"/>
    </location>
</feature>
<dbReference type="Pfam" id="PF00005">
    <property type="entry name" value="ABC_tran"/>
    <property type="match status" value="1"/>
</dbReference>
<comment type="subcellular location">
    <subcellularLocation>
        <location evidence="1">Membrane</location>
        <topology evidence="1">Multi-pass membrane protein</topology>
    </subcellularLocation>
</comment>
<evidence type="ECO:0000313" key="11">
    <source>
        <dbReference type="Proteomes" id="UP001648503"/>
    </source>
</evidence>
<keyword evidence="6 8" id="KW-1133">Transmembrane helix</keyword>
<dbReference type="PROSITE" id="PS00211">
    <property type="entry name" value="ABC_TRANSPORTER_1"/>
    <property type="match status" value="1"/>
</dbReference>
<protein>
    <recommendedName>
        <fullName evidence="9">ABC transporter domain-containing protein</fullName>
    </recommendedName>
</protein>
<dbReference type="Pfam" id="PF19055">
    <property type="entry name" value="ABC2_membrane_7"/>
    <property type="match status" value="2"/>
</dbReference>
<dbReference type="InterPro" id="IPR043926">
    <property type="entry name" value="ABCG_dom"/>
</dbReference>
<dbReference type="PANTHER" id="PTHR48041:SF91">
    <property type="entry name" value="ABC TRANSPORTER G FAMILY MEMBER 28"/>
    <property type="match status" value="1"/>
</dbReference>
<evidence type="ECO:0000256" key="2">
    <source>
        <dbReference type="ARBA" id="ARBA00022448"/>
    </source>
</evidence>
<gene>
    <name evidence="10" type="ORF">BASA50_000366</name>
</gene>
<feature type="transmembrane region" description="Helical" evidence="8">
    <location>
        <begin position="644"/>
        <end position="663"/>
    </location>
</feature>
<evidence type="ECO:0000256" key="3">
    <source>
        <dbReference type="ARBA" id="ARBA00022692"/>
    </source>
</evidence>
<feature type="transmembrane region" description="Helical" evidence="8">
    <location>
        <begin position="115"/>
        <end position="135"/>
    </location>
</feature>
<keyword evidence="5" id="KW-0067">ATP-binding</keyword>
<evidence type="ECO:0000256" key="6">
    <source>
        <dbReference type="ARBA" id="ARBA00022989"/>
    </source>
</evidence>
<evidence type="ECO:0000256" key="5">
    <source>
        <dbReference type="ARBA" id="ARBA00022840"/>
    </source>
</evidence>
<feature type="transmembrane region" description="Helical" evidence="8">
    <location>
        <begin position="545"/>
        <end position="565"/>
    </location>
</feature>
<evidence type="ECO:0000256" key="7">
    <source>
        <dbReference type="ARBA" id="ARBA00023136"/>
    </source>
</evidence>
<dbReference type="InterPro" id="IPR003439">
    <property type="entry name" value="ABC_transporter-like_ATP-bd"/>
</dbReference>
<feature type="transmembrane region" description="Helical" evidence="8">
    <location>
        <begin position="591"/>
        <end position="616"/>
    </location>
</feature>
<keyword evidence="3 8" id="KW-0812">Transmembrane</keyword>
<feature type="transmembrane region" description="Helical" evidence="8">
    <location>
        <begin position="775"/>
        <end position="796"/>
    </location>
</feature>
<keyword evidence="7 8" id="KW-0472">Membrane</keyword>
<evidence type="ECO:0000256" key="1">
    <source>
        <dbReference type="ARBA" id="ARBA00004141"/>
    </source>
</evidence>
<reference evidence="10 11" key="1">
    <citation type="submission" date="2021-02" db="EMBL/GenBank/DDBJ databases">
        <title>Variation within the Batrachochytrium salamandrivorans European outbreak.</title>
        <authorList>
            <person name="Kelly M."/>
            <person name="Pasmans F."/>
            <person name="Shea T.P."/>
            <person name="Munoz J.F."/>
            <person name="Carranza S."/>
            <person name="Cuomo C.A."/>
            <person name="Martel A."/>
        </authorList>
    </citation>
    <scope>NUCLEOTIDE SEQUENCE [LARGE SCALE GENOMIC DNA]</scope>
    <source>
        <strain evidence="10 11">AMFP18/2</strain>
    </source>
</reference>
<evidence type="ECO:0000256" key="4">
    <source>
        <dbReference type="ARBA" id="ARBA00022741"/>
    </source>
</evidence>
<dbReference type="InterPro" id="IPR003593">
    <property type="entry name" value="AAA+_ATPase"/>
</dbReference>
<dbReference type="PROSITE" id="PS50893">
    <property type="entry name" value="ABC_TRANSPORTER_2"/>
    <property type="match status" value="1"/>
</dbReference>
<dbReference type="SUPFAM" id="SSF52540">
    <property type="entry name" value="P-loop containing nucleoside triphosphate hydrolases"/>
    <property type="match status" value="1"/>
</dbReference>
<dbReference type="Gene3D" id="3.40.50.300">
    <property type="entry name" value="P-loop containing nucleotide triphosphate hydrolases"/>
    <property type="match status" value="1"/>
</dbReference>
<name>A0ABQ8EX77_9FUNG</name>
<proteinExistence type="predicted"/>
<accession>A0ABQ8EX77</accession>
<evidence type="ECO:0000256" key="8">
    <source>
        <dbReference type="SAM" id="Phobius"/>
    </source>
</evidence>
<sequence>MACYVTNSTGVPFFRDGSFICAPGFYCPNSRNSSTSPTLCPASIECGLRRLTSSQCSGPQGVLEPMVCLPGFYCPDQYSSLPCPKGYFCPTGTVTPRKCDLLSTCGIGSSYQRSFTGIASAAIIDFALLILVYTIKIRQLRLAGRSALCVLPLFLQRILRTKGQSSSLADKTEDSSVLSPLSFNPGSSVSPLPTTHMNVLTSAFRKAMGGRDLRMNFQMDNLGLKLPNGKVVLEGVSGSIGDSRMTAIMGPSGAGKTTFMNVLCGKANRTSGKLWVNEKEAEITEFKKIIGFVPQEDIMHRELTVRENILHAARVRLPNSWSEKQINEHIDNIIQALNLSHVAYSQIGDETTRGISGGQRKRVNIGMELAAAPVCIFLDEPTSGLDATSALHIADILKSIADLGMTIVAVIHQPRVEIFFKFDDVLMVAPGGRTAYLGPTTGVKGYFEALGYLFDAESNVADTLMDILSGKGVNPIKHYTSDELVQLWASNPNLSTQPPESFEKKEMQNTFHDGVVSLVRDRGASILKQIYHCHNRSLMQQYAHINAFVLEVCVGMFAGLLMGLASQGQGELYLGLYIEPFTLLSPSPMEWLISQFGLLIGMAVALAAAPAGVNVFGNEKPVYWRETSSGHSPLAYYIGKSIAALYRTVICSLHFTAIFVVLATPEITFQTQYSMIMLFFFGVYGMSATVSMLVSRQSAPLLGVVVCLFAAVFCGYGPNIRQATHWGVYFIWALSFNMWGCEAQYSETVNIYKGVYDIALTNRSGYTLDRIPFDFGMMVLIGLAWRAVAFILMISLNREKQR</sequence>
<evidence type="ECO:0000313" key="10">
    <source>
        <dbReference type="EMBL" id="KAH6586654.1"/>
    </source>
</evidence>